<reference evidence="3 4" key="1">
    <citation type="submission" date="2020-04" db="EMBL/GenBank/DDBJ databases">
        <title>Gordonia sp. nov. TBRC 11910.</title>
        <authorList>
            <person name="Suriyachadkun C."/>
        </authorList>
    </citation>
    <scope>NUCLEOTIDE SEQUENCE [LARGE SCALE GENOMIC DNA]</scope>
    <source>
        <strain evidence="3 4">TBRC 11910</strain>
    </source>
</reference>
<sequence>MDSQVDVAIVGFGPAGAMLASLLGQRGHRIVALDKFPEPYSLPRMSTLDGEVARLLQHAADPAEALAESLPETFVELWGADGELKGHFDWDYKRAGHYSHLSLHQPNIEAAMAHRIAEYPNIEVRWGRTVEEIVEAGGAESPTNGVGGVPTGPHETRYDVVARTADGETERVSARYVVGMDGASSFVREQLGIELDVLHVHDDQWILTDYDVVEPLANNLEQRVYFDLKFEQPYFYAPNGVGRVRTDVRVIDGTDMTDELTEERGLEFLESRVGIPRSSVRQTRRKLYRFRSQIATEMRRGNIFIGGDAAHAMTPYMGQGACTAMRDAANLAWKLDFVLSDGADAAILDTYAAERLAQGRFFVEGSYAAFRMINPETLDSAAERDAYLVVTGGNVTPPIPPLRDGIQLRQSDGDYPPQSGEVAPQGVVAMNGRSELIDDIVGYGFQLISTLPIDDVLSVEQLARLDDLGVIRVRLGSDAVDVDGTYRDYFAAHSAQALLSRPDGYVFGLADDAEGLVALVDSLLHQLPAPTTVAV</sequence>
<dbReference type="PANTHER" id="PTHR43476">
    <property type="entry name" value="3-(3-HYDROXY-PHENYL)PROPIONATE/3-HYDROXYCINNAMIC ACID HYDROXYLASE"/>
    <property type="match status" value="1"/>
</dbReference>
<dbReference type="InterPro" id="IPR002938">
    <property type="entry name" value="FAD-bd"/>
</dbReference>
<dbReference type="Gene3D" id="3.30.9.10">
    <property type="entry name" value="D-Amino Acid Oxidase, subunit A, domain 2"/>
    <property type="match status" value="1"/>
</dbReference>
<dbReference type="GO" id="GO:0019622">
    <property type="term" value="P:3-(3-hydroxy)phenylpropionate catabolic process"/>
    <property type="evidence" value="ECO:0007669"/>
    <property type="project" value="TreeGrafter"/>
</dbReference>
<evidence type="ECO:0000313" key="3">
    <source>
        <dbReference type="EMBL" id="NMO00683.1"/>
    </source>
</evidence>
<gene>
    <name evidence="3" type="ORF">HH308_05570</name>
</gene>
<dbReference type="RefSeq" id="WP_170193181.1">
    <property type="nucleotide sequence ID" value="NZ_JABBNB010000004.1"/>
</dbReference>
<dbReference type="PANTHER" id="PTHR43476:SF3">
    <property type="entry name" value="FAD-BINDING MONOOXYGENASE"/>
    <property type="match status" value="1"/>
</dbReference>
<dbReference type="EMBL" id="JABBNB010000004">
    <property type="protein sequence ID" value="NMO00683.1"/>
    <property type="molecule type" value="Genomic_DNA"/>
</dbReference>
<dbReference type="Pfam" id="PF01494">
    <property type="entry name" value="FAD_binding_3"/>
    <property type="match status" value="1"/>
</dbReference>
<evidence type="ECO:0000313" key="4">
    <source>
        <dbReference type="Proteomes" id="UP000550729"/>
    </source>
</evidence>
<organism evidence="3 4">
    <name type="scientific">Gordonia asplenii</name>
    <dbReference type="NCBI Taxonomy" id="2725283"/>
    <lineage>
        <taxon>Bacteria</taxon>
        <taxon>Bacillati</taxon>
        <taxon>Actinomycetota</taxon>
        <taxon>Actinomycetes</taxon>
        <taxon>Mycobacteriales</taxon>
        <taxon>Gordoniaceae</taxon>
        <taxon>Gordonia</taxon>
    </lineage>
</organism>
<keyword evidence="4" id="KW-1185">Reference proteome</keyword>
<evidence type="ECO:0000259" key="2">
    <source>
        <dbReference type="Pfam" id="PF01494"/>
    </source>
</evidence>
<keyword evidence="1" id="KW-0560">Oxidoreductase</keyword>
<comment type="caution">
    <text evidence="3">The sequence shown here is derived from an EMBL/GenBank/DDBJ whole genome shotgun (WGS) entry which is preliminary data.</text>
</comment>
<dbReference type="Gene3D" id="3.50.50.60">
    <property type="entry name" value="FAD/NAD(P)-binding domain"/>
    <property type="match status" value="1"/>
</dbReference>
<dbReference type="InterPro" id="IPR036188">
    <property type="entry name" value="FAD/NAD-bd_sf"/>
</dbReference>
<dbReference type="GO" id="GO:0008688">
    <property type="term" value="F:3-(3-hydroxyphenyl)propionate hydroxylase activity"/>
    <property type="evidence" value="ECO:0007669"/>
    <property type="project" value="TreeGrafter"/>
</dbReference>
<protein>
    <recommendedName>
        <fullName evidence="2">FAD-binding domain-containing protein</fullName>
    </recommendedName>
</protein>
<evidence type="ECO:0000256" key="1">
    <source>
        <dbReference type="ARBA" id="ARBA00023002"/>
    </source>
</evidence>
<proteinExistence type="predicted"/>
<dbReference type="AlphaFoldDB" id="A0A848KW49"/>
<dbReference type="InterPro" id="IPR050631">
    <property type="entry name" value="PheA/TfdB_FAD_monoxygenase"/>
</dbReference>
<feature type="domain" description="FAD-binding" evidence="2">
    <location>
        <begin position="5"/>
        <end position="361"/>
    </location>
</feature>
<dbReference type="Proteomes" id="UP000550729">
    <property type="component" value="Unassembled WGS sequence"/>
</dbReference>
<dbReference type="SUPFAM" id="SSF51905">
    <property type="entry name" value="FAD/NAD(P)-binding domain"/>
    <property type="match status" value="1"/>
</dbReference>
<dbReference type="GO" id="GO:0071949">
    <property type="term" value="F:FAD binding"/>
    <property type="evidence" value="ECO:0007669"/>
    <property type="project" value="InterPro"/>
</dbReference>
<name>A0A848KW49_9ACTN</name>
<accession>A0A848KW49</accession>
<dbReference type="PRINTS" id="PR00420">
    <property type="entry name" value="RNGMNOXGNASE"/>
</dbReference>